<dbReference type="RefSeq" id="WP_243511303.1">
    <property type="nucleotide sequence ID" value="NZ_CP094534.1"/>
</dbReference>
<dbReference type="SUPFAM" id="SSF49452">
    <property type="entry name" value="Starch-binding domain-like"/>
    <property type="match status" value="1"/>
</dbReference>
<dbReference type="PROSITE" id="PS51257">
    <property type="entry name" value="PROKAR_LIPOPROTEIN"/>
    <property type="match status" value="1"/>
</dbReference>
<dbReference type="Proteomes" id="UP000831390">
    <property type="component" value="Chromosome"/>
</dbReference>
<dbReference type="InterPro" id="IPR013784">
    <property type="entry name" value="Carb-bd-like_fold"/>
</dbReference>
<reference evidence="1 2" key="1">
    <citation type="submission" date="2022-03" db="EMBL/GenBank/DDBJ databases">
        <title>Hymenobactersp. isolated from the air.</title>
        <authorList>
            <person name="Won M."/>
            <person name="Kwon S.-W."/>
        </authorList>
    </citation>
    <scope>NUCLEOTIDE SEQUENCE [LARGE SCALE GENOMIC DNA]</scope>
    <source>
        <strain evidence="1 2">KACC 22596</strain>
    </source>
</reference>
<gene>
    <name evidence="1" type="ORF">MTP16_15490</name>
</gene>
<proteinExistence type="predicted"/>
<evidence type="ECO:0000313" key="2">
    <source>
        <dbReference type="Proteomes" id="UP000831390"/>
    </source>
</evidence>
<name>A0ABY4B135_9BACT</name>
<organism evidence="1 2">
    <name type="scientific">Hymenobacter monticola</name>
    <dbReference type="NCBI Taxonomy" id="1705399"/>
    <lineage>
        <taxon>Bacteria</taxon>
        <taxon>Pseudomonadati</taxon>
        <taxon>Bacteroidota</taxon>
        <taxon>Cytophagia</taxon>
        <taxon>Cytophagales</taxon>
        <taxon>Hymenobacteraceae</taxon>
        <taxon>Hymenobacter</taxon>
    </lineage>
</organism>
<keyword evidence="2" id="KW-1185">Reference proteome</keyword>
<sequence length="260" mass="28121">MVRTCVALALSAALVGCGKHEEAAAPTTTFTGKVVLHDEAGALLPDHSGTVISLYDAPATSTTTDADGSFSLANVAAGAHRLQIYKSVGTVSYGTYYTDEIATTAATYLLPQTVHLGRRLLGPQNYYDITYRSDNANKRLIVSGVRKTTITTDTRALYHRVFLDLPVGYDGGLDLSSFKFSRLYRNNLTTGFSDTIPFSVLTAQNVRPYVTMVVLNDNPRTDSCIAPFISTFPNGKTVRFARSYPSAGGFTGYTNVTWGR</sequence>
<protein>
    <submittedName>
        <fullName evidence="1">Carboxypeptidase-like regulatory domain-containing protein</fullName>
    </submittedName>
</protein>
<evidence type="ECO:0000313" key="1">
    <source>
        <dbReference type="EMBL" id="UOE32529.1"/>
    </source>
</evidence>
<accession>A0ABY4B135</accession>
<dbReference type="EMBL" id="CP094534">
    <property type="protein sequence ID" value="UOE32529.1"/>
    <property type="molecule type" value="Genomic_DNA"/>
</dbReference>